<evidence type="ECO:0000256" key="4">
    <source>
        <dbReference type="ARBA" id="ARBA00012827"/>
    </source>
</evidence>
<dbReference type="SUPFAM" id="SSF52121">
    <property type="entry name" value="Lumazine synthase"/>
    <property type="match status" value="1"/>
</dbReference>
<dbReference type="HOGENOM" id="CLU_1682776_0_0_2"/>
<evidence type="ECO:0000256" key="7">
    <source>
        <dbReference type="ARBA" id="ARBA00022679"/>
    </source>
</evidence>
<protein>
    <recommendedName>
        <fullName evidence="5 8">Riboflavin synthase</fullName>
        <ecNumber evidence="4 8">2.5.1.9</ecNumber>
    </recommendedName>
</protein>
<dbReference type="UniPathway" id="UPA00275">
    <property type="reaction ID" value="UER00405"/>
</dbReference>
<evidence type="ECO:0000313" key="12">
    <source>
        <dbReference type="Proteomes" id="UP000001400"/>
    </source>
</evidence>
<feature type="region of interest" description="Disordered" evidence="10">
    <location>
        <begin position="140"/>
        <end position="161"/>
    </location>
</feature>
<keyword evidence="12" id="KW-1185">Reference proteome</keyword>
<evidence type="ECO:0000256" key="5">
    <source>
        <dbReference type="ARBA" id="ARBA00013950"/>
    </source>
</evidence>
<evidence type="ECO:0000256" key="2">
    <source>
        <dbReference type="ARBA" id="ARBA00004887"/>
    </source>
</evidence>
<organism evidence="11 12">
    <name type="scientific">Aciduliprofundum boonei (strain DSM 19572 / T469)</name>
    <dbReference type="NCBI Taxonomy" id="439481"/>
    <lineage>
        <taxon>Archaea</taxon>
        <taxon>Methanobacteriati</taxon>
        <taxon>Thermoplasmatota</taxon>
        <taxon>DHVE2 group</taxon>
        <taxon>Candidatus Aciduliprofundum</taxon>
    </lineage>
</organism>
<dbReference type="KEGG" id="abi:Aboo_0746"/>
<evidence type="ECO:0000256" key="10">
    <source>
        <dbReference type="SAM" id="MobiDB-lite"/>
    </source>
</evidence>
<evidence type="ECO:0000256" key="1">
    <source>
        <dbReference type="ARBA" id="ARBA00000968"/>
    </source>
</evidence>
<evidence type="ECO:0000256" key="3">
    <source>
        <dbReference type="ARBA" id="ARBA00007424"/>
    </source>
</evidence>
<keyword evidence="6 9" id="KW-0686">Riboflavin biosynthesis</keyword>
<accession>D3TDC0</accession>
<dbReference type="EC" id="2.5.1.9" evidence="4 8"/>
<proteinExistence type="inferred from homology"/>
<reference evidence="11" key="1">
    <citation type="submission" date="2010-02" db="EMBL/GenBank/DDBJ databases">
        <title>Complete sequence of Aciduliprofundum boonei T469.</title>
        <authorList>
            <consortium name="US DOE Joint Genome Institute"/>
            <person name="Lucas S."/>
            <person name="Copeland A."/>
            <person name="Lapidus A."/>
            <person name="Cheng J.-F."/>
            <person name="Bruce D."/>
            <person name="Goodwin L."/>
            <person name="Pitluck S."/>
            <person name="Saunders E."/>
            <person name="Detter J.C."/>
            <person name="Han C."/>
            <person name="Tapia R."/>
            <person name="Land M."/>
            <person name="Hauser L."/>
            <person name="Kyrpides N."/>
            <person name="Mikhailova N."/>
            <person name="Flores G."/>
            <person name="Reysenbach A.-L."/>
            <person name="Woyke T."/>
        </authorList>
    </citation>
    <scope>NUCLEOTIDE SEQUENCE</scope>
    <source>
        <strain evidence="11">T469</strain>
    </source>
</reference>
<dbReference type="EMBL" id="CP001941">
    <property type="protein sequence ID" value="ADD08555.1"/>
    <property type="molecule type" value="Genomic_DNA"/>
</dbReference>
<dbReference type="InterPro" id="IPR006399">
    <property type="entry name" value="Ribfl_synth_arc"/>
</dbReference>
<dbReference type="GO" id="GO:0009231">
    <property type="term" value="P:riboflavin biosynthetic process"/>
    <property type="evidence" value="ECO:0007669"/>
    <property type="project" value="UniProtKB-UniPathway"/>
</dbReference>
<dbReference type="CDD" id="cd09210">
    <property type="entry name" value="Riboflavin_synthase_archaeal"/>
    <property type="match status" value="1"/>
</dbReference>
<dbReference type="Pfam" id="PF00885">
    <property type="entry name" value="DMRL_synthase"/>
    <property type="match status" value="1"/>
</dbReference>
<gene>
    <name evidence="11" type="ordered locus">Aboo_0746</name>
</gene>
<dbReference type="Gene3D" id="3.40.50.960">
    <property type="entry name" value="Lumazine/riboflavin synthase"/>
    <property type="match status" value="1"/>
</dbReference>
<evidence type="ECO:0000256" key="8">
    <source>
        <dbReference type="NCBIfam" id="TIGR01506"/>
    </source>
</evidence>
<comment type="pathway">
    <text evidence="2">Cofactor biosynthesis; riboflavin biosynthesis; riboflavin from 2-hydroxy-3-oxobutyl phosphate and 5-amino-6-(D-ribitylamino)uracil: step 2/2.</text>
</comment>
<dbReference type="InterPro" id="IPR002180">
    <property type="entry name" value="LS/RS"/>
</dbReference>
<name>D3TDC0_ACIB4</name>
<dbReference type="RefSeq" id="WP_012997218.1">
    <property type="nucleotide sequence ID" value="NC_013926.1"/>
</dbReference>
<evidence type="ECO:0000256" key="6">
    <source>
        <dbReference type="ARBA" id="ARBA00022619"/>
    </source>
</evidence>
<dbReference type="PIRSF" id="PIRSF015750">
    <property type="entry name" value="Ribfl_synth_arc"/>
    <property type="match status" value="1"/>
</dbReference>
<dbReference type="NCBIfam" id="TIGR01506">
    <property type="entry name" value="ribC_arch"/>
    <property type="match status" value="1"/>
</dbReference>
<dbReference type="InterPro" id="IPR036467">
    <property type="entry name" value="LS/RS_sf"/>
</dbReference>
<comment type="catalytic activity">
    <reaction evidence="1 9">
        <text>2 6,7-dimethyl-8-(1-D-ribityl)lumazine + H(+) = 5-amino-6-(D-ribitylamino)uracil + riboflavin</text>
        <dbReference type="Rhea" id="RHEA:20772"/>
        <dbReference type="ChEBI" id="CHEBI:15378"/>
        <dbReference type="ChEBI" id="CHEBI:15934"/>
        <dbReference type="ChEBI" id="CHEBI:57986"/>
        <dbReference type="ChEBI" id="CHEBI:58201"/>
        <dbReference type="EC" id="2.5.1.9"/>
    </reaction>
</comment>
<dbReference type="GO" id="GO:0004746">
    <property type="term" value="F:riboflavin synthase activity"/>
    <property type="evidence" value="ECO:0007669"/>
    <property type="project" value="UniProtKB-UniRule"/>
</dbReference>
<dbReference type="AlphaFoldDB" id="D3TDC0"/>
<keyword evidence="7 9" id="KW-0808">Transferase</keyword>
<dbReference type="GeneID" id="8827693"/>
<comment type="similarity">
    <text evidence="3 9">Belongs to the DMRL synthase family.</text>
</comment>
<evidence type="ECO:0000313" key="11">
    <source>
        <dbReference type="EMBL" id="ADD08555.1"/>
    </source>
</evidence>
<sequence>MRRIGIVDTTFARYDMGSTAEDELRKMGTGFKIIRRTVPGVKDLPVAAKKLIEEEGCDIVIALGMPGPKPIDKQCAHEASQGLIMAQLLTNTHIIEVFVHEDEAKDEKELAWLADRRAREHAQNAYWLLFKPEKLRKMAGTGQRQGFEDVGPIEGKSGMRH</sequence>
<dbReference type="Proteomes" id="UP000001400">
    <property type="component" value="Chromosome"/>
</dbReference>
<evidence type="ECO:0000256" key="9">
    <source>
        <dbReference type="PIRNR" id="PIRNR015750"/>
    </source>
</evidence>
<dbReference type="OrthoDB" id="23911at2157"/>
<dbReference type="GO" id="GO:0009349">
    <property type="term" value="C:riboflavin synthase complex"/>
    <property type="evidence" value="ECO:0007669"/>
    <property type="project" value="InterPro"/>
</dbReference>